<dbReference type="EMBL" id="JACEIK010031625">
    <property type="protein sequence ID" value="MCE5166767.1"/>
    <property type="molecule type" value="Genomic_DNA"/>
</dbReference>
<comment type="caution">
    <text evidence="1">The sequence shown here is derived from an EMBL/GenBank/DDBJ whole genome shotgun (WGS) entry which is preliminary data.</text>
</comment>
<evidence type="ECO:0000313" key="1">
    <source>
        <dbReference type="EMBL" id="MCE5166767.1"/>
    </source>
</evidence>
<dbReference type="Proteomes" id="UP000823775">
    <property type="component" value="Unassembled WGS sequence"/>
</dbReference>
<accession>A0ABS8Y6X4</accession>
<organism evidence="1 2">
    <name type="scientific">Datura stramonium</name>
    <name type="common">Jimsonweed</name>
    <name type="synonym">Common thornapple</name>
    <dbReference type="NCBI Taxonomy" id="4076"/>
    <lineage>
        <taxon>Eukaryota</taxon>
        <taxon>Viridiplantae</taxon>
        <taxon>Streptophyta</taxon>
        <taxon>Embryophyta</taxon>
        <taxon>Tracheophyta</taxon>
        <taxon>Spermatophyta</taxon>
        <taxon>Magnoliopsida</taxon>
        <taxon>eudicotyledons</taxon>
        <taxon>Gunneridae</taxon>
        <taxon>Pentapetalae</taxon>
        <taxon>asterids</taxon>
        <taxon>lamiids</taxon>
        <taxon>Solanales</taxon>
        <taxon>Solanaceae</taxon>
        <taxon>Solanoideae</taxon>
        <taxon>Datureae</taxon>
        <taxon>Datura</taxon>
    </lineage>
</organism>
<sequence>MIMMMMLSCVHHSANFTVPKDDADITEKGFVGPRRTAIHATAPSETPTELF</sequence>
<protein>
    <submittedName>
        <fullName evidence="1">Uncharacterized protein</fullName>
    </submittedName>
</protein>
<reference evidence="1 2" key="1">
    <citation type="journal article" date="2021" name="BMC Genomics">
        <title>Datura genome reveals duplications of psychoactive alkaloid biosynthetic genes and high mutation rate following tissue culture.</title>
        <authorList>
            <person name="Rajewski A."/>
            <person name="Carter-House D."/>
            <person name="Stajich J."/>
            <person name="Litt A."/>
        </authorList>
    </citation>
    <scope>NUCLEOTIDE SEQUENCE [LARGE SCALE GENOMIC DNA]</scope>
    <source>
        <strain evidence="1">AR-01</strain>
    </source>
</reference>
<proteinExistence type="predicted"/>
<keyword evidence="2" id="KW-1185">Reference proteome</keyword>
<name>A0ABS8Y6X4_DATST</name>
<feature type="non-terminal residue" evidence="1">
    <location>
        <position position="51"/>
    </location>
</feature>
<evidence type="ECO:0000313" key="2">
    <source>
        <dbReference type="Proteomes" id="UP000823775"/>
    </source>
</evidence>
<gene>
    <name evidence="1" type="ORF">HAX54_026038</name>
</gene>